<gene>
    <name evidence="2" type="ORF">FH603_3477</name>
</gene>
<feature type="domain" description="Methyltransferase FkbM" evidence="1">
    <location>
        <begin position="82"/>
        <end position="234"/>
    </location>
</feature>
<sequence length="268" mass="30795">MWLFKYLFTNAYRSLQTPNGRRLLWLFFRYAGRPRHQSGVIPFLGYRFQVPDALSFVWQFKEIFTDESYRFTTDIAKPVILDCGANIGTSLAYFRQTYPQARIIAFEADPAIGAVLAQNLKANGINDIDVVNKAVWINDEGLDFGSGEADGASMFSETGRRLVPSVRLRDYLLRETRIDMLKIDIEGAETDVLVDCADALAHVRNLFIEYHAYIGHPQTLGLITRLLENHGFRYYIDSNQSRVRPLVNHRYRGNDLMDLQLNISAYRP</sequence>
<evidence type="ECO:0000313" key="2">
    <source>
        <dbReference type="EMBL" id="MBC3792961.1"/>
    </source>
</evidence>
<dbReference type="RefSeq" id="WP_186738712.1">
    <property type="nucleotide sequence ID" value="NZ_VFIA01000021.1"/>
</dbReference>
<dbReference type="InterPro" id="IPR052514">
    <property type="entry name" value="SAM-dependent_MTase"/>
</dbReference>
<dbReference type="Gene3D" id="3.40.50.150">
    <property type="entry name" value="Vaccinia Virus protein VP39"/>
    <property type="match status" value="1"/>
</dbReference>
<organism evidence="2 3">
    <name type="scientific">Spirosoma utsteinense</name>
    <dbReference type="NCBI Taxonomy" id="2585773"/>
    <lineage>
        <taxon>Bacteria</taxon>
        <taxon>Pseudomonadati</taxon>
        <taxon>Bacteroidota</taxon>
        <taxon>Cytophagia</taxon>
        <taxon>Cytophagales</taxon>
        <taxon>Cytophagaceae</taxon>
        <taxon>Spirosoma</taxon>
    </lineage>
</organism>
<protein>
    <submittedName>
        <fullName evidence="2">FkbM family methyltransferase</fullName>
    </submittedName>
</protein>
<dbReference type="Pfam" id="PF05050">
    <property type="entry name" value="Methyltransf_21"/>
    <property type="match status" value="1"/>
</dbReference>
<dbReference type="GO" id="GO:0008168">
    <property type="term" value="F:methyltransferase activity"/>
    <property type="evidence" value="ECO:0007669"/>
    <property type="project" value="UniProtKB-KW"/>
</dbReference>
<keyword evidence="2" id="KW-0489">Methyltransferase</keyword>
<proteinExistence type="predicted"/>
<dbReference type="EMBL" id="VFIA01000021">
    <property type="protein sequence ID" value="MBC3792961.1"/>
    <property type="molecule type" value="Genomic_DNA"/>
</dbReference>
<dbReference type="InterPro" id="IPR029063">
    <property type="entry name" value="SAM-dependent_MTases_sf"/>
</dbReference>
<dbReference type="Proteomes" id="UP000700732">
    <property type="component" value="Unassembled WGS sequence"/>
</dbReference>
<dbReference type="SUPFAM" id="SSF53335">
    <property type="entry name" value="S-adenosyl-L-methionine-dependent methyltransferases"/>
    <property type="match status" value="1"/>
</dbReference>
<dbReference type="GO" id="GO:0032259">
    <property type="term" value="P:methylation"/>
    <property type="evidence" value="ECO:0007669"/>
    <property type="project" value="UniProtKB-KW"/>
</dbReference>
<dbReference type="NCBIfam" id="TIGR01444">
    <property type="entry name" value="fkbM_fam"/>
    <property type="match status" value="1"/>
</dbReference>
<evidence type="ECO:0000259" key="1">
    <source>
        <dbReference type="Pfam" id="PF05050"/>
    </source>
</evidence>
<keyword evidence="2" id="KW-0808">Transferase</keyword>
<accession>A0ABR6W8Q7</accession>
<evidence type="ECO:0000313" key="3">
    <source>
        <dbReference type="Proteomes" id="UP000700732"/>
    </source>
</evidence>
<dbReference type="PANTHER" id="PTHR34203:SF15">
    <property type="entry name" value="SLL1173 PROTEIN"/>
    <property type="match status" value="1"/>
</dbReference>
<dbReference type="PANTHER" id="PTHR34203">
    <property type="entry name" value="METHYLTRANSFERASE, FKBM FAMILY PROTEIN"/>
    <property type="match status" value="1"/>
</dbReference>
<comment type="caution">
    <text evidence="2">The sequence shown here is derived from an EMBL/GenBank/DDBJ whole genome shotgun (WGS) entry which is preliminary data.</text>
</comment>
<dbReference type="InterPro" id="IPR006342">
    <property type="entry name" value="FkbM_mtfrase"/>
</dbReference>
<reference evidence="2 3" key="1">
    <citation type="submission" date="2019-06" db="EMBL/GenBank/DDBJ databases">
        <title>Spirosoma utsteinense sp. nov. isolated from Antarctic ice-free soils.</title>
        <authorList>
            <person name="Tahon G."/>
        </authorList>
    </citation>
    <scope>NUCLEOTIDE SEQUENCE [LARGE SCALE GENOMIC DNA]</scope>
    <source>
        <strain evidence="2 3">LMG 31447</strain>
    </source>
</reference>
<name>A0ABR6W8Q7_9BACT</name>
<keyword evidence="3" id="KW-1185">Reference proteome</keyword>